<proteinExistence type="predicted"/>
<sequence length="154" mass="16698">MSGPLAVGGQAPEFELRDQNMRKVSLSALRADRRVLLVFFPLAFTGTCQGELGHIRDNLDSFSNDEVTTVAISVGPPPTHKVWASAQGFLFPILSDFWPHGEVARAYGVFNETSGYANRGTFLVERDGTIAFADVIGPGESRDEAVWTKVLAAV</sequence>
<dbReference type="EMBL" id="CP045809">
    <property type="protein sequence ID" value="QHN35792.1"/>
    <property type="molecule type" value="Genomic_DNA"/>
</dbReference>
<dbReference type="InterPro" id="IPR024706">
    <property type="entry name" value="Peroxiredoxin_AhpC-typ"/>
</dbReference>
<name>A0ABX6IJA0_9ACTN</name>
<dbReference type="InterPro" id="IPR000866">
    <property type="entry name" value="AhpC/TSA"/>
</dbReference>
<evidence type="ECO:0000313" key="7">
    <source>
        <dbReference type="Proteomes" id="UP001059836"/>
    </source>
</evidence>
<evidence type="ECO:0000259" key="5">
    <source>
        <dbReference type="PROSITE" id="PS51352"/>
    </source>
</evidence>
<evidence type="ECO:0000256" key="2">
    <source>
        <dbReference type="ARBA" id="ARBA00022862"/>
    </source>
</evidence>
<keyword evidence="7" id="KW-1185">Reference proteome</keyword>
<protein>
    <submittedName>
        <fullName evidence="6">Redoxin domain-containing protein</fullName>
    </submittedName>
</protein>
<dbReference type="SUPFAM" id="SSF52833">
    <property type="entry name" value="Thioredoxin-like"/>
    <property type="match status" value="1"/>
</dbReference>
<keyword evidence="1" id="KW-0575">Peroxidase</keyword>
<dbReference type="PROSITE" id="PS51352">
    <property type="entry name" value="THIOREDOXIN_2"/>
    <property type="match status" value="1"/>
</dbReference>
<evidence type="ECO:0000256" key="1">
    <source>
        <dbReference type="ARBA" id="ARBA00022559"/>
    </source>
</evidence>
<reference evidence="6" key="1">
    <citation type="journal article" date="2021" name="Nat. Microbiol.">
        <title>Cocultivation of an ultrasmall environmental parasitic bacterium with lytic ability against bacteria associated with wastewater foams.</title>
        <authorList>
            <person name="Batinovic S."/>
            <person name="Rose J.J.A."/>
            <person name="Ratcliffe J."/>
            <person name="Seviour R.J."/>
            <person name="Petrovski S."/>
        </authorList>
    </citation>
    <scope>NUCLEOTIDE SEQUENCE</scope>
    <source>
        <strain evidence="6">CON9</strain>
    </source>
</reference>
<feature type="domain" description="Thioredoxin" evidence="5">
    <location>
        <begin position="5"/>
        <end position="154"/>
    </location>
</feature>
<accession>A0ABX6IJA0</accession>
<evidence type="ECO:0000256" key="3">
    <source>
        <dbReference type="ARBA" id="ARBA00023002"/>
    </source>
</evidence>
<organism evidence="6 7">
    <name type="scientific">Gordonia pseudamarae</name>
    <dbReference type="NCBI Taxonomy" id="2831662"/>
    <lineage>
        <taxon>Bacteria</taxon>
        <taxon>Bacillati</taxon>
        <taxon>Actinomycetota</taxon>
        <taxon>Actinomycetes</taxon>
        <taxon>Mycobacteriales</taxon>
        <taxon>Gordoniaceae</taxon>
        <taxon>Gordonia</taxon>
    </lineage>
</organism>
<keyword evidence="4" id="KW-0676">Redox-active center</keyword>
<dbReference type="RefSeq" id="WP_213243956.1">
    <property type="nucleotide sequence ID" value="NZ_CP045806.1"/>
</dbReference>
<keyword evidence="3" id="KW-0560">Oxidoreductase</keyword>
<dbReference type="Gene3D" id="3.40.30.10">
    <property type="entry name" value="Glutaredoxin"/>
    <property type="match status" value="1"/>
</dbReference>
<gene>
    <name evidence="6" type="ORF">GII31_13835</name>
</gene>
<dbReference type="InterPro" id="IPR013766">
    <property type="entry name" value="Thioredoxin_domain"/>
</dbReference>
<dbReference type="InterPro" id="IPR036249">
    <property type="entry name" value="Thioredoxin-like_sf"/>
</dbReference>
<dbReference type="PANTHER" id="PTHR43110:SF1">
    <property type="entry name" value="THIOL PEROXIDASE"/>
    <property type="match status" value="1"/>
</dbReference>
<dbReference type="CDD" id="cd03018">
    <property type="entry name" value="PRX_AhpE_like"/>
    <property type="match status" value="1"/>
</dbReference>
<dbReference type="Pfam" id="PF00578">
    <property type="entry name" value="AhpC-TSA"/>
    <property type="match status" value="1"/>
</dbReference>
<evidence type="ECO:0000313" key="6">
    <source>
        <dbReference type="EMBL" id="QHN35792.1"/>
    </source>
</evidence>
<evidence type="ECO:0000256" key="4">
    <source>
        <dbReference type="ARBA" id="ARBA00023284"/>
    </source>
</evidence>
<dbReference type="Proteomes" id="UP001059836">
    <property type="component" value="Chromosome"/>
</dbReference>
<dbReference type="PIRSF" id="PIRSF000239">
    <property type="entry name" value="AHPC"/>
    <property type="match status" value="1"/>
</dbReference>
<keyword evidence="2" id="KW-0049">Antioxidant</keyword>
<dbReference type="PANTHER" id="PTHR43110">
    <property type="entry name" value="THIOL PEROXIDASE"/>
    <property type="match status" value="1"/>
</dbReference>
<dbReference type="InterPro" id="IPR050455">
    <property type="entry name" value="Tpx_Peroxidase_subfamily"/>
</dbReference>